<dbReference type="AlphaFoldDB" id="A0A9W6SM05"/>
<feature type="transmembrane region" description="Helical" evidence="1">
    <location>
        <begin position="83"/>
        <end position="101"/>
    </location>
</feature>
<feature type="transmembrane region" description="Helical" evidence="1">
    <location>
        <begin position="221"/>
        <end position="245"/>
    </location>
</feature>
<sequence length="408" mass="45857">MTDGLVTTNPALIGEREAAEVRDAMPSAGPVLALPLTYLTGKPYTGQRGPRLRPGHHVVFGFVSMLGGLALSCWALSGLLAGIWWFSPVLVAGWAVSLHGMRNLRMMVYHQAAHRNLWARQSVDRPLGRVIAGVLMVQDFERYTVEHVADHHAVHHMTVRDPTVQAFLIGLRLAPGMSRRRMWARVLVTLVNPVFHARFLIGRIRSYFQPASARTRYVTAGVYLLIAVALVWTGWWPFALVCWVWPLTVPYQVSNTLRLCVKHTFPSPLAAERKGRDYFGSLTNAIFIGEAAPEPGRGIVHVGRWARWWARMLLLHFPSRYLVLTGDTVCHDFHHRRPMSREWAGYVFERQADVDGGHPGWPQYRAVWGLVPAISVVFDSLSAADPREYSVDRIAAISGRDLFSAFDD</sequence>
<proteinExistence type="predicted"/>
<keyword evidence="4" id="KW-1185">Reference proteome</keyword>
<comment type="caution">
    <text evidence="3">The sequence shown here is derived from an EMBL/GenBank/DDBJ whole genome shotgun (WGS) entry which is preliminary data.</text>
</comment>
<feature type="transmembrane region" description="Helical" evidence="1">
    <location>
        <begin position="58"/>
        <end position="77"/>
    </location>
</feature>
<evidence type="ECO:0000313" key="3">
    <source>
        <dbReference type="EMBL" id="GLZ78271.1"/>
    </source>
</evidence>
<dbReference type="GO" id="GO:0006629">
    <property type="term" value="P:lipid metabolic process"/>
    <property type="evidence" value="ECO:0007669"/>
    <property type="project" value="InterPro"/>
</dbReference>
<evidence type="ECO:0000259" key="2">
    <source>
        <dbReference type="Pfam" id="PF00487"/>
    </source>
</evidence>
<protein>
    <recommendedName>
        <fullName evidence="2">Fatty acid desaturase domain-containing protein</fullName>
    </recommendedName>
</protein>
<gene>
    <name evidence="3" type="ORF">Afil01_30780</name>
</gene>
<accession>A0A9W6SM05</accession>
<dbReference type="InterPro" id="IPR005804">
    <property type="entry name" value="FA_desaturase_dom"/>
</dbReference>
<keyword evidence="1" id="KW-0472">Membrane</keyword>
<organism evidence="3 4">
    <name type="scientific">Actinorhabdospora filicis</name>
    <dbReference type="NCBI Taxonomy" id="1785913"/>
    <lineage>
        <taxon>Bacteria</taxon>
        <taxon>Bacillati</taxon>
        <taxon>Actinomycetota</taxon>
        <taxon>Actinomycetes</taxon>
        <taxon>Micromonosporales</taxon>
        <taxon>Micromonosporaceae</taxon>
        <taxon>Actinorhabdospora</taxon>
    </lineage>
</organism>
<dbReference type="RefSeq" id="WP_285663432.1">
    <property type="nucleotide sequence ID" value="NZ_BSTX01000002.1"/>
</dbReference>
<name>A0A9W6SM05_9ACTN</name>
<keyword evidence="1" id="KW-0812">Transmembrane</keyword>
<evidence type="ECO:0000313" key="4">
    <source>
        <dbReference type="Proteomes" id="UP001165079"/>
    </source>
</evidence>
<reference evidence="3" key="1">
    <citation type="submission" date="2023-03" db="EMBL/GenBank/DDBJ databases">
        <title>Actinorhabdospora filicis NBRC 111898.</title>
        <authorList>
            <person name="Ichikawa N."/>
            <person name="Sato H."/>
            <person name="Tonouchi N."/>
        </authorList>
    </citation>
    <scope>NUCLEOTIDE SEQUENCE</scope>
    <source>
        <strain evidence="3">NBRC 111898</strain>
    </source>
</reference>
<dbReference type="Pfam" id="PF00487">
    <property type="entry name" value="FA_desaturase"/>
    <property type="match status" value="1"/>
</dbReference>
<feature type="domain" description="Fatty acid desaturase" evidence="2">
    <location>
        <begin position="93"/>
        <end position="317"/>
    </location>
</feature>
<evidence type="ECO:0000256" key="1">
    <source>
        <dbReference type="SAM" id="Phobius"/>
    </source>
</evidence>
<keyword evidence="1" id="KW-1133">Transmembrane helix</keyword>
<dbReference type="EMBL" id="BSTX01000002">
    <property type="protein sequence ID" value="GLZ78271.1"/>
    <property type="molecule type" value="Genomic_DNA"/>
</dbReference>
<dbReference type="Proteomes" id="UP001165079">
    <property type="component" value="Unassembled WGS sequence"/>
</dbReference>